<evidence type="ECO:0000256" key="5">
    <source>
        <dbReference type="SAM" id="Phobius"/>
    </source>
</evidence>
<dbReference type="GO" id="GO:0016020">
    <property type="term" value="C:membrane"/>
    <property type="evidence" value="ECO:0007669"/>
    <property type="project" value="UniProtKB-SubCell"/>
</dbReference>
<keyword evidence="2 5" id="KW-0812">Transmembrane</keyword>
<keyword evidence="3 5" id="KW-1133">Transmembrane helix</keyword>
<dbReference type="AlphaFoldDB" id="A0A2S7KVS9"/>
<feature type="transmembrane region" description="Helical" evidence="5">
    <location>
        <begin position="97"/>
        <end position="113"/>
    </location>
</feature>
<dbReference type="EMBL" id="MQUA01000013">
    <property type="protein sequence ID" value="PQB06720.1"/>
    <property type="molecule type" value="Genomic_DNA"/>
</dbReference>
<evidence type="ECO:0008006" key="8">
    <source>
        <dbReference type="Google" id="ProtNLM"/>
    </source>
</evidence>
<name>A0A2S7KVS9_9FLAO</name>
<proteinExistence type="predicted"/>
<dbReference type="Proteomes" id="UP000239522">
    <property type="component" value="Unassembled WGS sequence"/>
</dbReference>
<reference evidence="6 7" key="1">
    <citation type="submission" date="2016-11" db="EMBL/GenBank/DDBJ databases">
        <title>Trade-off between light-utilization and light-protection in marine flavobacteria.</title>
        <authorList>
            <person name="Kumagai Y."/>
        </authorList>
    </citation>
    <scope>NUCLEOTIDE SEQUENCE [LARGE SCALE GENOMIC DNA]</scope>
    <source>
        <strain evidence="6 7">ATCC 700397</strain>
    </source>
</reference>
<keyword evidence="4 5" id="KW-0472">Membrane</keyword>
<comment type="subcellular location">
    <subcellularLocation>
        <location evidence="1">Membrane</location>
        <topology evidence="1">Multi-pass membrane protein</topology>
    </subcellularLocation>
</comment>
<dbReference type="Pfam" id="PF13564">
    <property type="entry name" value="DoxX_2"/>
    <property type="match status" value="1"/>
</dbReference>
<sequence length="116" mass="13270">MDLLTVITWFSSLAFIYFGMNCFYSDFIIAEFIRYDLPSYRKLTGILQLLGSTGLLIGLYFSPILLLLASIGLCLLMLAGFILRLKINDNFIQSSPSFIFAALNLFIAIKTYYKYF</sequence>
<protein>
    <recommendedName>
        <fullName evidence="8">DoxX family protein</fullName>
    </recommendedName>
</protein>
<dbReference type="RefSeq" id="WP_104808970.1">
    <property type="nucleotide sequence ID" value="NZ_MQUA01000013.1"/>
</dbReference>
<organism evidence="6 7">
    <name type="scientific">Polaribacter filamentus</name>
    <dbReference type="NCBI Taxonomy" id="53483"/>
    <lineage>
        <taxon>Bacteria</taxon>
        <taxon>Pseudomonadati</taxon>
        <taxon>Bacteroidota</taxon>
        <taxon>Flavobacteriia</taxon>
        <taxon>Flavobacteriales</taxon>
        <taxon>Flavobacteriaceae</taxon>
    </lineage>
</organism>
<dbReference type="InterPro" id="IPR032808">
    <property type="entry name" value="DoxX"/>
</dbReference>
<evidence type="ECO:0000313" key="6">
    <source>
        <dbReference type="EMBL" id="PQB06720.1"/>
    </source>
</evidence>
<accession>A0A2S7KVS9</accession>
<evidence type="ECO:0000256" key="4">
    <source>
        <dbReference type="ARBA" id="ARBA00023136"/>
    </source>
</evidence>
<evidence type="ECO:0000313" key="7">
    <source>
        <dbReference type="Proteomes" id="UP000239522"/>
    </source>
</evidence>
<dbReference type="OrthoDB" id="799482at2"/>
<comment type="caution">
    <text evidence="6">The sequence shown here is derived from an EMBL/GenBank/DDBJ whole genome shotgun (WGS) entry which is preliminary data.</text>
</comment>
<evidence type="ECO:0000256" key="2">
    <source>
        <dbReference type="ARBA" id="ARBA00022692"/>
    </source>
</evidence>
<keyword evidence="7" id="KW-1185">Reference proteome</keyword>
<feature type="transmembrane region" description="Helical" evidence="5">
    <location>
        <begin position="67"/>
        <end position="85"/>
    </location>
</feature>
<feature type="transmembrane region" description="Helical" evidence="5">
    <location>
        <begin position="6"/>
        <end position="24"/>
    </location>
</feature>
<evidence type="ECO:0000256" key="1">
    <source>
        <dbReference type="ARBA" id="ARBA00004141"/>
    </source>
</evidence>
<evidence type="ECO:0000256" key="3">
    <source>
        <dbReference type="ARBA" id="ARBA00022989"/>
    </source>
</evidence>
<gene>
    <name evidence="6" type="ORF">BST83_05800</name>
</gene>